<dbReference type="GO" id="GO:0000122">
    <property type="term" value="P:negative regulation of transcription by RNA polymerase II"/>
    <property type="evidence" value="ECO:0007669"/>
    <property type="project" value="EnsemblMetazoa"/>
</dbReference>
<name>A0A0Q9X472_DROWI</name>
<gene>
    <name evidence="1" type="primary">Dwil\GK28209</name>
    <name evidence="1" type="ORF">Dwil_GK28209</name>
</gene>
<reference evidence="1 2" key="1">
    <citation type="journal article" date="2007" name="Nature">
        <title>Evolution of genes and genomes on the Drosophila phylogeny.</title>
        <authorList>
            <consortium name="Drosophila 12 Genomes Consortium"/>
            <person name="Clark A.G."/>
            <person name="Eisen M.B."/>
            <person name="Smith D.R."/>
            <person name="Bergman C.M."/>
            <person name="Oliver B."/>
            <person name="Markow T.A."/>
            <person name="Kaufman T.C."/>
            <person name="Kellis M."/>
            <person name="Gelbart W."/>
            <person name="Iyer V.N."/>
            <person name="Pollard D.A."/>
            <person name="Sackton T.B."/>
            <person name="Larracuente A.M."/>
            <person name="Singh N.D."/>
            <person name="Abad J.P."/>
            <person name="Abt D.N."/>
            <person name="Adryan B."/>
            <person name="Aguade M."/>
            <person name="Akashi H."/>
            <person name="Anderson W.W."/>
            <person name="Aquadro C.F."/>
            <person name="Ardell D.H."/>
            <person name="Arguello R."/>
            <person name="Artieri C.G."/>
            <person name="Barbash D.A."/>
            <person name="Barker D."/>
            <person name="Barsanti P."/>
            <person name="Batterham P."/>
            <person name="Batzoglou S."/>
            <person name="Begun D."/>
            <person name="Bhutkar A."/>
            <person name="Blanco E."/>
            <person name="Bosak S.A."/>
            <person name="Bradley R.K."/>
            <person name="Brand A.D."/>
            <person name="Brent M.R."/>
            <person name="Brooks A.N."/>
            <person name="Brown R.H."/>
            <person name="Butlin R.K."/>
            <person name="Caggese C."/>
            <person name="Calvi B.R."/>
            <person name="Bernardo de Carvalho A."/>
            <person name="Caspi A."/>
            <person name="Castrezana S."/>
            <person name="Celniker S.E."/>
            <person name="Chang J.L."/>
            <person name="Chapple C."/>
            <person name="Chatterji S."/>
            <person name="Chinwalla A."/>
            <person name="Civetta A."/>
            <person name="Clifton S.W."/>
            <person name="Comeron J.M."/>
            <person name="Costello J.C."/>
            <person name="Coyne J.A."/>
            <person name="Daub J."/>
            <person name="David R.G."/>
            <person name="Delcher A.L."/>
            <person name="Delehaunty K."/>
            <person name="Do C.B."/>
            <person name="Ebling H."/>
            <person name="Edwards K."/>
            <person name="Eickbush T."/>
            <person name="Evans J.D."/>
            <person name="Filipski A."/>
            <person name="Findeiss S."/>
            <person name="Freyhult E."/>
            <person name="Fulton L."/>
            <person name="Fulton R."/>
            <person name="Garcia A.C."/>
            <person name="Gardiner A."/>
            <person name="Garfield D.A."/>
            <person name="Garvin B.E."/>
            <person name="Gibson G."/>
            <person name="Gilbert D."/>
            <person name="Gnerre S."/>
            <person name="Godfrey J."/>
            <person name="Good R."/>
            <person name="Gotea V."/>
            <person name="Gravely B."/>
            <person name="Greenberg A.J."/>
            <person name="Griffiths-Jones S."/>
            <person name="Gross S."/>
            <person name="Guigo R."/>
            <person name="Gustafson E.A."/>
            <person name="Haerty W."/>
            <person name="Hahn M.W."/>
            <person name="Halligan D.L."/>
            <person name="Halpern A.L."/>
            <person name="Halter G.M."/>
            <person name="Han M.V."/>
            <person name="Heger A."/>
            <person name="Hillier L."/>
            <person name="Hinrichs A.S."/>
            <person name="Holmes I."/>
            <person name="Hoskins R.A."/>
            <person name="Hubisz M.J."/>
            <person name="Hultmark D."/>
            <person name="Huntley M.A."/>
            <person name="Jaffe D.B."/>
            <person name="Jagadeeshan S."/>
            <person name="Jeck W.R."/>
            <person name="Johnson J."/>
            <person name="Jones C.D."/>
            <person name="Jordan W.C."/>
            <person name="Karpen G.H."/>
            <person name="Kataoka E."/>
            <person name="Keightley P.D."/>
            <person name="Kheradpour P."/>
            <person name="Kirkness E.F."/>
            <person name="Koerich L.B."/>
            <person name="Kristiansen K."/>
            <person name="Kudrna D."/>
            <person name="Kulathinal R.J."/>
            <person name="Kumar S."/>
            <person name="Kwok R."/>
            <person name="Lander E."/>
            <person name="Langley C.H."/>
            <person name="Lapoint R."/>
            <person name="Lazzaro B.P."/>
            <person name="Lee S.J."/>
            <person name="Levesque L."/>
            <person name="Li R."/>
            <person name="Lin C.F."/>
            <person name="Lin M.F."/>
            <person name="Lindblad-Toh K."/>
            <person name="Llopart A."/>
            <person name="Long M."/>
            <person name="Low L."/>
            <person name="Lozovsky E."/>
            <person name="Lu J."/>
            <person name="Luo M."/>
            <person name="Machado C.A."/>
            <person name="Makalowski W."/>
            <person name="Marzo M."/>
            <person name="Matsuda M."/>
            <person name="Matzkin L."/>
            <person name="McAllister B."/>
            <person name="McBride C.S."/>
            <person name="McKernan B."/>
            <person name="McKernan K."/>
            <person name="Mendez-Lago M."/>
            <person name="Minx P."/>
            <person name="Mollenhauer M.U."/>
            <person name="Montooth K."/>
            <person name="Mount S.M."/>
            <person name="Mu X."/>
            <person name="Myers E."/>
            <person name="Negre B."/>
            <person name="Newfeld S."/>
            <person name="Nielsen R."/>
            <person name="Noor M.A."/>
            <person name="O'Grady P."/>
            <person name="Pachter L."/>
            <person name="Papaceit M."/>
            <person name="Parisi M.J."/>
            <person name="Parisi M."/>
            <person name="Parts L."/>
            <person name="Pedersen J.S."/>
            <person name="Pesole G."/>
            <person name="Phillippy A.M."/>
            <person name="Ponting C.P."/>
            <person name="Pop M."/>
            <person name="Porcelli D."/>
            <person name="Powell J.R."/>
            <person name="Prohaska S."/>
            <person name="Pruitt K."/>
            <person name="Puig M."/>
            <person name="Quesneville H."/>
            <person name="Ram K.R."/>
            <person name="Rand D."/>
            <person name="Rasmussen M.D."/>
            <person name="Reed L.K."/>
            <person name="Reenan R."/>
            <person name="Reily A."/>
            <person name="Remington K.A."/>
            <person name="Rieger T.T."/>
            <person name="Ritchie M.G."/>
            <person name="Robin C."/>
            <person name="Rogers Y.H."/>
            <person name="Rohde C."/>
            <person name="Rozas J."/>
            <person name="Rubenfield M.J."/>
            <person name="Ruiz A."/>
            <person name="Russo S."/>
            <person name="Salzberg S.L."/>
            <person name="Sanchez-Gracia A."/>
            <person name="Saranga D.J."/>
            <person name="Sato H."/>
            <person name="Schaeffer S.W."/>
            <person name="Schatz M.C."/>
            <person name="Schlenke T."/>
            <person name="Schwartz R."/>
            <person name="Segarra C."/>
            <person name="Singh R.S."/>
            <person name="Sirot L."/>
            <person name="Sirota M."/>
            <person name="Sisneros N.B."/>
            <person name="Smith C.D."/>
            <person name="Smith T.F."/>
            <person name="Spieth J."/>
            <person name="Stage D.E."/>
            <person name="Stark A."/>
            <person name="Stephan W."/>
            <person name="Strausberg R.L."/>
            <person name="Strempel S."/>
            <person name="Sturgill D."/>
            <person name="Sutton G."/>
            <person name="Sutton G.G."/>
            <person name="Tao W."/>
            <person name="Teichmann S."/>
            <person name="Tobari Y.N."/>
            <person name="Tomimura Y."/>
            <person name="Tsolas J.M."/>
            <person name="Valente V.L."/>
            <person name="Venter E."/>
            <person name="Venter J.C."/>
            <person name="Vicario S."/>
            <person name="Vieira F.G."/>
            <person name="Vilella A.J."/>
            <person name="Villasante A."/>
            <person name="Walenz B."/>
            <person name="Wang J."/>
            <person name="Wasserman M."/>
            <person name="Watts T."/>
            <person name="Wilson D."/>
            <person name="Wilson R.K."/>
            <person name="Wing R.A."/>
            <person name="Wolfner M.F."/>
            <person name="Wong A."/>
            <person name="Wong G.K."/>
            <person name="Wu C.I."/>
            <person name="Wu G."/>
            <person name="Yamamoto D."/>
            <person name="Yang H.P."/>
            <person name="Yang S.P."/>
            <person name="Yorke J.A."/>
            <person name="Yoshida K."/>
            <person name="Zdobnov E."/>
            <person name="Zhang P."/>
            <person name="Zhang Y."/>
            <person name="Zimin A.V."/>
            <person name="Baldwin J."/>
            <person name="Abdouelleil A."/>
            <person name="Abdulkadir J."/>
            <person name="Abebe A."/>
            <person name="Abera B."/>
            <person name="Abreu J."/>
            <person name="Acer S.C."/>
            <person name="Aftuck L."/>
            <person name="Alexander A."/>
            <person name="An P."/>
            <person name="Anderson E."/>
            <person name="Anderson S."/>
            <person name="Arachi H."/>
            <person name="Azer M."/>
            <person name="Bachantsang P."/>
            <person name="Barry A."/>
            <person name="Bayul T."/>
            <person name="Berlin A."/>
            <person name="Bessette D."/>
            <person name="Bloom T."/>
            <person name="Blye J."/>
            <person name="Boguslavskiy L."/>
            <person name="Bonnet C."/>
            <person name="Boukhgalter B."/>
            <person name="Bourzgui I."/>
            <person name="Brown A."/>
            <person name="Cahill P."/>
            <person name="Channer S."/>
            <person name="Cheshatsang Y."/>
            <person name="Chuda L."/>
            <person name="Citroen M."/>
            <person name="Collymore A."/>
            <person name="Cooke P."/>
            <person name="Costello M."/>
            <person name="D'Aco K."/>
            <person name="Daza R."/>
            <person name="De Haan G."/>
            <person name="DeGray S."/>
            <person name="DeMaso C."/>
            <person name="Dhargay N."/>
            <person name="Dooley K."/>
            <person name="Dooley E."/>
            <person name="Doricent M."/>
            <person name="Dorje P."/>
            <person name="Dorjee K."/>
            <person name="Dupes A."/>
            <person name="Elong R."/>
            <person name="Falk J."/>
            <person name="Farina A."/>
            <person name="Faro S."/>
            <person name="Ferguson D."/>
            <person name="Fisher S."/>
            <person name="Foley C.D."/>
            <person name="Franke A."/>
            <person name="Friedrich D."/>
            <person name="Gadbois L."/>
            <person name="Gearin G."/>
            <person name="Gearin C.R."/>
            <person name="Giannoukos G."/>
            <person name="Goode T."/>
            <person name="Graham J."/>
            <person name="Grandbois E."/>
            <person name="Grewal S."/>
            <person name="Gyaltsen K."/>
            <person name="Hafez N."/>
            <person name="Hagos B."/>
            <person name="Hall J."/>
            <person name="Henson C."/>
            <person name="Hollinger A."/>
            <person name="Honan T."/>
            <person name="Huard M.D."/>
            <person name="Hughes L."/>
            <person name="Hurhula B."/>
            <person name="Husby M.E."/>
            <person name="Kamat A."/>
            <person name="Kanga B."/>
            <person name="Kashin S."/>
            <person name="Khazanovich D."/>
            <person name="Kisner P."/>
            <person name="Lance K."/>
            <person name="Lara M."/>
            <person name="Lee W."/>
            <person name="Lennon N."/>
            <person name="Letendre F."/>
            <person name="LeVine R."/>
            <person name="Lipovsky A."/>
            <person name="Liu X."/>
            <person name="Liu J."/>
            <person name="Liu S."/>
            <person name="Lokyitsang T."/>
            <person name="Lokyitsang Y."/>
            <person name="Lubonja R."/>
            <person name="Lui A."/>
            <person name="MacDonald P."/>
            <person name="Magnisalis V."/>
            <person name="Maru K."/>
            <person name="Matthews C."/>
            <person name="McCusker W."/>
            <person name="McDonough S."/>
            <person name="Mehta T."/>
            <person name="Meldrim J."/>
            <person name="Meneus L."/>
            <person name="Mihai O."/>
            <person name="Mihalev A."/>
            <person name="Mihova T."/>
            <person name="Mittelman R."/>
            <person name="Mlenga V."/>
            <person name="Montmayeur A."/>
            <person name="Mulrain L."/>
            <person name="Navidi A."/>
            <person name="Naylor J."/>
            <person name="Negash T."/>
            <person name="Nguyen T."/>
            <person name="Nguyen N."/>
            <person name="Nicol R."/>
            <person name="Norbu C."/>
            <person name="Norbu N."/>
            <person name="Novod N."/>
            <person name="O'Neill B."/>
            <person name="Osman S."/>
            <person name="Markiewicz E."/>
            <person name="Oyono O.L."/>
            <person name="Patti C."/>
            <person name="Phunkhang P."/>
            <person name="Pierre F."/>
            <person name="Priest M."/>
            <person name="Raghuraman S."/>
            <person name="Rege F."/>
            <person name="Reyes R."/>
            <person name="Rise C."/>
            <person name="Rogov P."/>
            <person name="Ross K."/>
            <person name="Ryan E."/>
            <person name="Settipalli S."/>
            <person name="Shea T."/>
            <person name="Sherpa N."/>
            <person name="Shi L."/>
            <person name="Shih D."/>
            <person name="Sparrow T."/>
            <person name="Spaulding J."/>
            <person name="Stalker J."/>
            <person name="Stange-Thomann N."/>
            <person name="Stavropoulos S."/>
            <person name="Stone C."/>
            <person name="Strader C."/>
            <person name="Tesfaye S."/>
            <person name="Thomson T."/>
            <person name="Thoulutsang Y."/>
            <person name="Thoulutsang D."/>
            <person name="Topham K."/>
            <person name="Topping I."/>
            <person name="Tsamla T."/>
            <person name="Vassiliev H."/>
            <person name="Vo A."/>
            <person name="Wangchuk T."/>
            <person name="Wangdi T."/>
            <person name="Weiand M."/>
            <person name="Wilkinson J."/>
            <person name="Wilson A."/>
            <person name="Yadav S."/>
            <person name="Young G."/>
            <person name="Yu Q."/>
            <person name="Zembek L."/>
            <person name="Zhong D."/>
            <person name="Zimmer A."/>
            <person name="Zwirko Z."/>
            <person name="Jaffe D.B."/>
            <person name="Alvarez P."/>
            <person name="Brockman W."/>
            <person name="Butler J."/>
            <person name="Chin C."/>
            <person name="Gnerre S."/>
            <person name="Grabherr M."/>
            <person name="Kleber M."/>
            <person name="Mauceli E."/>
            <person name="MacCallum I."/>
        </authorList>
    </citation>
    <scope>NUCLEOTIDE SEQUENCE [LARGE SCALE GENOMIC DNA]</scope>
    <source>
        <strain evidence="2">Tucson 14030-0811.24</strain>
    </source>
</reference>
<dbReference type="Proteomes" id="UP000007798">
    <property type="component" value="Unassembled WGS sequence"/>
</dbReference>
<organism evidence="1 2">
    <name type="scientific">Drosophila willistoni</name>
    <name type="common">Fruit fly</name>
    <dbReference type="NCBI Taxonomy" id="7260"/>
    <lineage>
        <taxon>Eukaryota</taxon>
        <taxon>Metazoa</taxon>
        <taxon>Ecdysozoa</taxon>
        <taxon>Arthropoda</taxon>
        <taxon>Hexapoda</taxon>
        <taxon>Insecta</taxon>
        <taxon>Pterygota</taxon>
        <taxon>Neoptera</taxon>
        <taxon>Endopterygota</taxon>
        <taxon>Diptera</taxon>
        <taxon>Brachycera</taxon>
        <taxon>Muscomorpha</taxon>
        <taxon>Ephydroidea</taxon>
        <taxon>Drosophilidae</taxon>
        <taxon>Drosophila</taxon>
        <taxon>Sophophora</taxon>
    </lineage>
</organism>
<proteinExistence type="predicted"/>
<keyword evidence="2" id="KW-1185">Reference proteome</keyword>
<protein>
    <submittedName>
        <fullName evidence="1">Uncharacterized protein</fullName>
    </submittedName>
</protein>
<dbReference type="GO" id="GO:0046982">
    <property type="term" value="F:protein heterodimerization activity"/>
    <property type="evidence" value="ECO:0007669"/>
    <property type="project" value="EnsemblMetazoa"/>
</dbReference>
<dbReference type="InParanoid" id="A0A0Q9X472"/>
<evidence type="ECO:0000313" key="1">
    <source>
        <dbReference type="EMBL" id="KRF99670.1"/>
    </source>
</evidence>
<dbReference type="GO" id="GO:0005634">
    <property type="term" value="C:nucleus"/>
    <property type="evidence" value="ECO:0007669"/>
    <property type="project" value="EnsemblMetazoa"/>
</dbReference>
<sequence length="82" mass="8523">MQTQSQTITTTHLLDSRHGQTAVGLKIHGAAGGAAAAALNGGATIMATTVPASPGTANGFHQSDKKRNYKLEFLMRSRTTAQ</sequence>
<dbReference type="GO" id="GO:0043565">
    <property type="term" value="F:sequence-specific DNA binding"/>
    <property type="evidence" value="ECO:0007669"/>
    <property type="project" value="EnsemblMetazoa"/>
</dbReference>
<evidence type="ECO:0000313" key="2">
    <source>
        <dbReference type="Proteomes" id="UP000007798"/>
    </source>
</evidence>
<dbReference type="STRING" id="7260.A0A0Q9X472"/>
<dbReference type="AlphaFoldDB" id="A0A0Q9X472"/>
<dbReference type="GO" id="GO:0051726">
    <property type="term" value="P:regulation of cell cycle"/>
    <property type="evidence" value="ECO:0007669"/>
    <property type="project" value="EnsemblMetazoa"/>
</dbReference>
<accession>A0A0Q9X472</accession>
<dbReference type="GO" id="GO:0030308">
    <property type="term" value="P:negative regulation of cell growth"/>
    <property type="evidence" value="ECO:0007669"/>
    <property type="project" value="EnsemblMetazoa"/>
</dbReference>
<dbReference type="EMBL" id="CH964239">
    <property type="protein sequence ID" value="KRF99670.1"/>
    <property type="molecule type" value="Genomic_DNA"/>
</dbReference>